<dbReference type="AlphaFoldDB" id="A0A7R9HAX2"/>
<reference evidence="2" key="1">
    <citation type="submission" date="2020-11" db="EMBL/GenBank/DDBJ databases">
        <authorList>
            <person name="Tran Van P."/>
        </authorList>
    </citation>
    <scope>NUCLEOTIDE SEQUENCE</scope>
</reference>
<proteinExistence type="predicted"/>
<accession>A0A7R9HAX2</accession>
<dbReference type="EMBL" id="OD009313">
    <property type="protein sequence ID" value="CAD7415481.1"/>
    <property type="molecule type" value="Genomic_DNA"/>
</dbReference>
<gene>
    <name evidence="2" type="ORF">TPSB3V08_LOCUS10353</name>
</gene>
<name>A0A7R9HAX2_TIMPO</name>
<evidence type="ECO:0000313" key="2">
    <source>
        <dbReference type="EMBL" id="CAD7415481.1"/>
    </source>
</evidence>
<evidence type="ECO:0000256" key="1">
    <source>
        <dbReference type="SAM" id="Coils"/>
    </source>
</evidence>
<keyword evidence="1" id="KW-0175">Coiled coil</keyword>
<protein>
    <submittedName>
        <fullName evidence="2">Uncharacterized protein</fullName>
    </submittedName>
</protein>
<organism evidence="2">
    <name type="scientific">Timema poppense</name>
    <name type="common">Walking stick</name>
    <dbReference type="NCBI Taxonomy" id="170557"/>
    <lineage>
        <taxon>Eukaryota</taxon>
        <taxon>Metazoa</taxon>
        <taxon>Ecdysozoa</taxon>
        <taxon>Arthropoda</taxon>
        <taxon>Hexapoda</taxon>
        <taxon>Insecta</taxon>
        <taxon>Pterygota</taxon>
        <taxon>Neoptera</taxon>
        <taxon>Polyneoptera</taxon>
        <taxon>Phasmatodea</taxon>
        <taxon>Timematodea</taxon>
        <taxon>Timematoidea</taxon>
        <taxon>Timematidae</taxon>
        <taxon>Timema</taxon>
    </lineage>
</organism>
<feature type="coiled-coil region" evidence="1">
    <location>
        <begin position="44"/>
        <end position="92"/>
    </location>
</feature>
<sequence length="179" mass="20284">MNTWINNEDSLGVKVVTPTSQPSWSAVSSSGSGTKVLPSRIPKDELQFREVAKLRRELSEAREELSEAREELSEARAQNDTLREKMDALLLQCHGTNQKLVTAEKVEYSDQGIQGQVQFQLLQSSSSLPDKAGLGTLPIRWALHHLLREEHSWLFVGVYRDVCYRDWTPPPSRQIPCQL</sequence>